<keyword evidence="6 13" id="KW-0547">Nucleotide-binding</keyword>
<dbReference type="PROSITE" id="PS51711">
    <property type="entry name" value="G_FEOB"/>
    <property type="match status" value="1"/>
</dbReference>
<evidence type="ECO:0000256" key="11">
    <source>
        <dbReference type="ARBA" id="ARBA00023136"/>
    </source>
</evidence>
<feature type="transmembrane region" description="Helical" evidence="15">
    <location>
        <begin position="275"/>
        <end position="295"/>
    </location>
</feature>
<dbReference type="InterPro" id="IPR011642">
    <property type="entry name" value="Gate_dom"/>
</dbReference>
<dbReference type="GO" id="GO:0005886">
    <property type="term" value="C:plasma membrane"/>
    <property type="evidence" value="ECO:0007669"/>
    <property type="project" value="UniProtKB-SubCell"/>
</dbReference>
<dbReference type="Gene3D" id="3.40.50.300">
    <property type="entry name" value="P-loop containing nucleotide triphosphate hydrolases"/>
    <property type="match status" value="1"/>
</dbReference>
<keyword evidence="9" id="KW-0406">Ion transport</keyword>
<feature type="binding site" evidence="14">
    <location>
        <position position="21"/>
    </location>
    <ligand>
        <name>Mg(2+)</name>
        <dbReference type="ChEBI" id="CHEBI:18420"/>
        <label>2</label>
    </ligand>
</feature>
<dbReference type="InterPro" id="IPR011640">
    <property type="entry name" value="Fe2_transport_prot_B_C"/>
</dbReference>
<keyword evidence="18" id="KW-1185">Reference proteome</keyword>
<dbReference type="GO" id="GO:0005525">
    <property type="term" value="F:GTP binding"/>
    <property type="evidence" value="ECO:0007669"/>
    <property type="project" value="UniProtKB-KW"/>
</dbReference>
<dbReference type="PANTHER" id="PTHR43185">
    <property type="entry name" value="FERROUS IRON TRANSPORT PROTEIN B"/>
    <property type="match status" value="1"/>
</dbReference>
<reference evidence="17 18" key="1">
    <citation type="submission" date="2019-08" db="EMBL/GenBank/DDBJ databases">
        <title>Phlebobacter frassis gen. nov. sp. nov., a new member of family Sphingobacteriaceae isolated from sand fly rearing media.</title>
        <authorList>
            <person name="Kakumanu M.L."/>
            <person name="Marayati B.F."/>
            <person name="Wada-Katsumata A."/>
            <person name="Wasserberg G."/>
            <person name="Schal C."/>
            <person name="Apperson C.S."/>
            <person name="Ponnusamy L."/>
        </authorList>
    </citation>
    <scope>NUCLEOTIDE SEQUENCE [LARGE SCALE GENOMIC DNA]</scope>
    <source>
        <strain evidence="17 18">SSI9</strain>
    </source>
</reference>
<protein>
    <recommendedName>
        <fullName evidence="12 15">Ferrous iron transport protein B</fullName>
    </recommendedName>
</protein>
<evidence type="ECO:0000256" key="7">
    <source>
        <dbReference type="ARBA" id="ARBA00022989"/>
    </source>
</evidence>
<dbReference type="PRINTS" id="PR00326">
    <property type="entry name" value="GTP1OBG"/>
</dbReference>
<dbReference type="Pfam" id="PF07664">
    <property type="entry name" value="FeoB_C"/>
    <property type="match status" value="1"/>
</dbReference>
<keyword evidence="14" id="KW-0479">Metal-binding</keyword>
<evidence type="ECO:0000313" key="17">
    <source>
        <dbReference type="EMBL" id="TYR32589.1"/>
    </source>
</evidence>
<comment type="subcellular location">
    <subcellularLocation>
        <location evidence="15">Cell inner membrane</location>
        <topology evidence="15">Multi-pass membrane protein</topology>
    </subcellularLocation>
    <subcellularLocation>
        <location evidence="1">Cell membrane</location>
        <topology evidence="1">Multi-pass membrane protein</topology>
    </subcellularLocation>
</comment>
<dbReference type="NCBIfam" id="TIGR00231">
    <property type="entry name" value="small_GTP"/>
    <property type="match status" value="1"/>
</dbReference>
<feature type="binding site" evidence="13">
    <location>
        <begin position="35"/>
        <end position="39"/>
    </location>
    <ligand>
        <name>GTP</name>
        <dbReference type="ChEBI" id="CHEBI:37565"/>
        <label>2</label>
    </ligand>
</feature>
<evidence type="ECO:0000256" key="3">
    <source>
        <dbReference type="ARBA" id="ARBA00022475"/>
    </source>
</evidence>
<keyword evidence="3" id="KW-1003">Cell membrane</keyword>
<gene>
    <name evidence="17" type="primary">feoB</name>
    <name evidence="17" type="ORF">FXV77_19375</name>
</gene>
<feature type="binding site" evidence="13">
    <location>
        <begin position="120"/>
        <end position="123"/>
    </location>
    <ligand>
        <name>GTP</name>
        <dbReference type="ChEBI" id="CHEBI:37565"/>
        <label>1</label>
    </ligand>
</feature>
<dbReference type="GO" id="GO:0015093">
    <property type="term" value="F:ferrous iron transmembrane transporter activity"/>
    <property type="evidence" value="ECO:0007669"/>
    <property type="project" value="UniProtKB-UniRule"/>
</dbReference>
<feature type="transmembrane region" description="Helical" evidence="15">
    <location>
        <begin position="644"/>
        <end position="666"/>
    </location>
</feature>
<evidence type="ECO:0000256" key="13">
    <source>
        <dbReference type="PIRSR" id="PIRSR603373-1"/>
    </source>
</evidence>
<dbReference type="InterPro" id="IPR027417">
    <property type="entry name" value="P-loop_NTPase"/>
</dbReference>
<keyword evidence="7 15" id="KW-1133">Transmembrane helix</keyword>
<dbReference type="AlphaFoldDB" id="A0A5D4GXJ8"/>
<evidence type="ECO:0000256" key="10">
    <source>
        <dbReference type="ARBA" id="ARBA00023134"/>
    </source>
</evidence>
<feature type="transmembrane region" description="Helical" evidence="15">
    <location>
        <begin position="409"/>
        <end position="435"/>
    </location>
</feature>
<dbReference type="InterPro" id="IPR003373">
    <property type="entry name" value="Fe2_transport_prot-B"/>
</dbReference>
<evidence type="ECO:0000256" key="6">
    <source>
        <dbReference type="ARBA" id="ARBA00022741"/>
    </source>
</evidence>
<keyword evidence="4 15" id="KW-0410">Iron transport</keyword>
<feature type="transmembrane region" description="Helical" evidence="15">
    <location>
        <begin position="447"/>
        <end position="468"/>
    </location>
</feature>
<dbReference type="InterPro" id="IPR050860">
    <property type="entry name" value="FeoB_GTPase"/>
</dbReference>
<keyword evidence="10 13" id="KW-0342">GTP-binding</keyword>
<dbReference type="SUPFAM" id="SSF52540">
    <property type="entry name" value="P-loop containing nucleoside triphosphate hydrolases"/>
    <property type="match status" value="1"/>
</dbReference>
<keyword evidence="8 15" id="KW-0408">Iron</keyword>
<keyword evidence="2 15" id="KW-0813">Transport</keyword>
<dbReference type="PANTHER" id="PTHR43185:SF1">
    <property type="entry name" value="FE(2+) TRANSPORTER FEOB"/>
    <property type="match status" value="1"/>
</dbReference>
<keyword evidence="5 15" id="KW-0812">Transmembrane</keyword>
<evidence type="ECO:0000256" key="15">
    <source>
        <dbReference type="RuleBase" id="RU362098"/>
    </source>
</evidence>
<evidence type="ECO:0000259" key="16">
    <source>
        <dbReference type="PROSITE" id="PS51711"/>
    </source>
</evidence>
<feature type="transmembrane region" description="Helical" evidence="15">
    <location>
        <begin position="506"/>
        <end position="525"/>
    </location>
</feature>
<keyword evidence="11 15" id="KW-0472">Membrane</keyword>
<evidence type="ECO:0000313" key="18">
    <source>
        <dbReference type="Proteomes" id="UP000322362"/>
    </source>
</evidence>
<comment type="function">
    <text evidence="15">Probable transporter of a GTP-driven Fe(2+) uptake system.</text>
</comment>
<dbReference type="NCBIfam" id="TIGR00437">
    <property type="entry name" value="feoB"/>
    <property type="match status" value="1"/>
</dbReference>
<comment type="similarity">
    <text evidence="15">Belongs to the TRAFAC class TrmE-Era-EngA-EngB-Septin-like GTPase superfamily. FeoB GTPase (TC 9.A.8) family.</text>
</comment>
<dbReference type="Pfam" id="PF07670">
    <property type="entry name" value="Gate"/>
    <property type="match status" value="2"/>
</dbReference>
<evidence type="ECO:0000256" key="5">
    <source>
        <dbReference type="ARBA" id="ARBA00022692"/>
    </source>
</evidence>
<dbReference type="GO" id="GO:0046872">
    <property type="term" value="F:metal ion binding"/>
    <property type="evidence" value="ECO:0007669"/>
    <property type="project" value="UniProtKB-KW"/>
</dbReference>
<feature type="transmembrane region" description="Helical" evidence="15">
    <location>
        <begin position="678"/>
        <end position="699"/>
    </location>
</feature>
<evidence type="ECO:0000256" key="9">
    <source>
        <dbReference type="ARBA" id="ARBA00023065"/>
    </source>
</evidence>
<feature type="binding site" evidence="14">
    <location>
        <position position="24"/>
    </location>
    <ligand>
        <name>Mg(2+)</name>
        <dbReference type="ChEBI" id="CHEBI:18420"/>
        <label>2</label>
    </ligand>
</feature>
<dbReference type="RefSeq" id="WP_148920893.1">
    <property type="nucleotide sequence ID" value="NZ_VTAV01000019.1"/>
</dbReference>
<dbReference type="Proteomes" id="UP000322362">
    <property type="component" value="Unassembled WGS sequence"/>
</dbReference>
<sequence>MKNPIIAFLGNPNVGKTSLFNRITKLHQHVGNYPGITVEKREGSVKANNKTYRIIDLPGTYTLFPTSMDEEIVYNVLADKKNLAHPDLVVVVAEPNNIKRSVVLYQQARELGVPAIFVVNMIDEVNAKGIDIDYQKLEAYLHTRVYTTDARNGKGIAQLIQAFDERPGYFPGQFEVDSTYELALEEAKKAFPLHTEYQTWQFIAQENISFLTKEQQQTLADIRKRHQLSPNVLQQTEAIKRNTKIEEDLKTIIIHKDNHHLHRTNRIDKVLLHPVLGYIIFFFLLFLVFQLVFILSEPIMDWIDENFSALIDYTASVLPEGPLSNLLTQGILAGIGGIIIFVPQIAILFLLISLMEETGYMSRVVFLMDRWLRPYGLNGKSVIPLMSGVGCAVPAIMAARNIENTKERLVTMLVTPFMTCAARLPIYVVLISLVIPNETFLGFGLQGLVLNLLYILGVVAALLSAAVLNKIIKNQHKSFLIFELPSYKTPDWRNVGMNMWEKTSGFLFQAGKIILAMAVILWVLGNFGPNDKFNNAEEYVQQANPTLSEEEFDEEVASFRLEHSFLGYMGMGIEPLVRPLGYDWKMGIGLISSFAAREVFVGTMATVYSLGEDIDPDDDEERETLLSRMRSEINRNTGQPSYNLASGISLLLFYAFAMQCMSTIAIMKRETGSWKWTLIQTVMMTGIAYIIAFVAYQLLK</sequence>
<dbReference type="Pfam" id="PF02421">
    <property type="entry name" value="FeoB_N"/>
    <property type="match status" value="1"/>
</dbReference>
<accession>A0A5D4GXJ8</accession>
<feature type="transmembrane region" description="Helical" evidence="15">
    <location>
        <begin position="375"/>
        <end position="397"/>
    </location>
</feature>
<keyword evidence="14" id="KW-0460">Magnesium</keyword>
<comment type="caution">
    <text evidence="17">The sequence shown here is derived from an EMBL/GenBank/DDBJ whole genome shotgun (WGS) entry which is preliminary data.</text>
</comment>
<feature type="transmembrane region" description="Helical" evidence="15">
    <location>
        <begin position="331"/>
        <end position="355"/>
    </location>
</feature>
<name>A0A5D4GXJ8_9SPHI</name>
<proteinExistence type="inferred from homology"/>
<feature type="binding site" evidence="13">
    <location>
        <begin position="10"/>
        <end position="17"/>
    </location>
    <ligand>
        <name>GTP</name>
        <dbReference type="ChEBI" id="CHEBI:37565"/>
        <label>1</label>
    </ligand>
</feature>
<evidence type="ECO:0000256" key="8">
    <source>
        <dbReference type="ARBA" id="ARBA00023004"/>
    </source>
</evidence>
<feature type="binding site" evidence="13">
    <location>
        <begin position="56"/>
        <end position="59"/>
    </location>
    <ligand>
        <name>GTP</name>
        <dbReference type="ChEBI" id="CHEBI:37565"/>
        <label>3</label>
    </ligand>
</feature>
<dbReference type="CDD" id="cd01879">
    <property type="entry name" value="FeoB"/>
    <property type="match status" value="1"/>
</dbReference>
<evidence type="ECO:0000256" key="12">
    <source>
        <dbReference type="NCBIfam" id="TIGR00437"/>
    </source>
</evidence>
<dbReference type="InterPro" id="IPR005225">
    <property type="entry name" value="Small_GTP-bd"/>
</dbReference>
<feature type="domain" description="FeoB-type G" evidence="16">
    <location>
        <begin position="3"/>
        <end position="169"/>
    </location>
</feature>
<evidence type="ECO:0000256" key="2">
    <source>
        <dbReference type="ARBA" id="ARBA00022448"/>
    </source>
</evidence>
<dbReference type="InterPro" id="IPR030389">
    <property type="entry name" value="G_FEOB_dom"/>
</dbReference>
<dbReference type="InterPro" id="IPR006073">
    <property type="entry name" value="GTP-bd"/>
</dbReference>
<evidence type="ECO:0000256" key="1">
    <source>
        <dbReference type="ARBA" id="ARBA00004651"/>
    </source>
</evidence>
<evidence type="ECO:0000256" key="14">
    <source>
        <dbReference type="PIRSR" id="PIRSR603373-2"/>
    </source>
</evidence>
<organism evidence="17 18">
    <name type="scientific">Sphingobacterium phlebotomi</name>
    <dbReference type="NCBI Taxonomy" id="2605433"/>
    <lineage>
        <taxon>Bacteria</taxon>
        <taxon>Pseudomonadati</taxon>
        <taxon>Bacteroidota</taxon>
        <taxon>Sphingobacteriia</taxon>
        <taxon>Sphingobacteriales</taxon>
        <taxon>Sphingobacteriaceae</taxon>
        <taxon>Sphingobacterium</taxon>
    </lineage>
</organism>
<dbReference type="EMBL" id="VTAV01000019">
    <property type="protein sequence ID" value="TYR32589.1"/>
    <property type="molecule type" value="Genomic_DNA"/>
</dbReference>
<evidence type="ECO:0000256" key="4">
    <source>
        <dbReference type="ARBA" id="ARBA00022496"/>
    </source>
</evidence>